<dbReference type="KEGG" id="dmm:dnm_024940"/>
<evidence type="ECO:0000313" key="1">
    <source>
        <dbReference type="EMBL" id="QTA86471.1"/>
    </source>
</evidence>
<dbReference type="Proteomes" id="UP000663722">
    <property type="component" value="Chromosome"/>
</dbReference>
<gene>
    <name evidence="1" type="ORF">dnm_024940</name>
</gene>
<evidence type="ECO:0000313" key="2">
    <source>
        <dbReference type="Proteomes" id="UP000663722"/>
    </source>
</evidence>
<dbReference type="AlphaFoldDB" id="A0A975GM28"/>
<dbReference type="EMBL" id="CP061800">
    <property type="protein sequence ID" value="QTA86471.1"/>
    <property type="molecule type" value="Genomic_DNA"/>
</dbReference>
<reference evidence="1" key="1">
    <citation type="journal article" date="2021" name="Microb. Physiol.">
        <title>Proteogenomic Insights into the Physiology of Marine, Sulfate-Reducing, Filamentous Desulfonema limicola and Desulfonema magnum.</title>
        <authorList>
            <person name="Schnaars V."/>
            <person name="Wohlbrand L."/>
            <person name="Scheve S."/>
            <person name="Hinrichs C."/>
            <person name="Reinhardt R."/>
            <person name="Rabus R."/>
        </authorList>
    </citation>
    <scope>NUCLEOTIDE SEQUENCE</scope>
    <source>
        <strain evidence="1">4be13</strain>
    </source>
</reference>
<organism evidence="1 2">
    <name type="scientific">Desulfonema magnum</name>
    <dbReference type="NCBI Taxonomy" id="45655"/>
    <lineage>
        <taxon>Bacteria</taxon>
        <taxon>Pseudomonadati</taxon>
        <taxon>Thermodesulfobacteriota</taxon>
        <taxon>Desulfobacteria</taxon>
        <taxon>Desulfobacterales</taxon>
        <taxon>Desulfococcaceae</taxon>
        <taxon>Desulfonema</taxon>
    </lineage>
</organism>
<protein>
    <submittedName>
        <fullName evidence="1">Uncharacterized protein</fullName>
    </submittedName>
</protein>
<keyword evidence="2" id="KW-1185">Reference proteome</keyword>
<accession>A0A975GM28</accession>
<name>A0A975GM28_9BACT</name>
<sequence>MHSGKNFRCPEKTFDLMQKTASLNFCTPEKIFDVRKRLSI</sequence>
<proteinExistence type="predicted"/>